<dbReference type="AlphaFoldDB" id="A0A4C1Z331"/>
<reference evidence="1 2" key="1">
    <citation type="journal article" date="2019" name="Commun. Biol.">
        <title>The bagworm genome reveals a unique fibroin gene that provides high tensile strength.</title>
        <authorList>
            <person name="Kono N."/>
            <person name="Nakamura H."/>
            <person name="Ohtoshi R."/>
            <person name="Tomita M."/>
            <person name="Numata K."/>
            <person name="Arakawa K."/>
        </authorList>
    </citation>
    <scope>NUCLEOTIDE SEQUENCE [LARGE SCALE GENOMIC DNA]</scope>
</reference>
<keyword evidence="2" id="KW-1185">Reference proteome</keyword>
<name>A0A4C1Z331_EUMVA</name>
<protein>
    <recommendedName>
        <fullName evidence="3">DUF5641 domain-containing protein</fullName>
    </recommendedName>
</protein>
<evidence type="ECO:0008006" key="3">
    <source>
        <dbReference type="Google" id="ProtNLM"/>
    </source>
</evidence>
<proteinExistence type="predicted"/>
<gene>
    <name evidence="1" type="ORF">EVAR_41023_1</name>
</gene>
<evidence type="ECO:0000313" key="1">
    <source>
        <dbReference type="EMBL" id="GBP81027.1"/>
    </source>
</evidence>
<dbReference type="OrthoDB" id="10049357at2759"/>
<sequence length="215" mass="23486">MILALRSIISRELRDCIRSGTAEFRQRKQRTDEHTRILRDEEADVRTTWKFIPPGAPNMGGAWGVWCDLSNRVGRIERGALAKNSTHLLLEAEHIVNSRPLTEVDIEPADEGLTPSYHFLIPGAALPPGPLTTTCSSGLQTGARVSASPITSGRGRIKKTYPGPDKVRVVDVRTTGGVLRRPTSKIVVLVSAEATAVPCPEVLRTEGECYGQPRN</sequence>
<accession>A0A4C1Z331</accession>
<evidence type="ECO:0000313" key="2">
    <source>
        <dbReference type="Proteomes" id="UP000299102"/>
    </source>
</evidence>
<dbReference type="EMBL" id="BGZK01001493">
    <property type="protein sequence ID" value="GBP81027.1"/>
    <property type="molecule type" value="Genomic_DNA"/>
</dbReference>
<organism evidence="1 2">
    <name type="scientific">Eumeta variegata</name>
    <name type="common">Bagworm moth</name>
    <name type="synonym">Eumeta japonica</name>
    <dbReference type="NCBI Taxonomy" id="151549"/>
    <lineage>
        <taxon>Eukaryota</taxon>
        <taxon>Metazoa</taxon>
        <taxon>Ecdysozoa</taxon>
        <taxon>Arthropoda</taxon>
        <taxon>Hexapoda</taxon>
        <taxon>Insecta</taxon>
        <taxon>Pterygota</taxon>
        <taxon>Neoptera</taxon>
        <taxon>Endopterygota</taxon>
        <taxon>Lepidoptera</taxon>
        <taxon>Glossata</taxon>
        <taxon>Ditrysia</taxon>
        <taxon>Tineoidea</taxon>
        <taxon>Psychidae</taxon>
        <taxon>Oiketicinae</taxon>
        <taxon>Eumeta</taxon>
    </lineage>
</organism>
<comment type="caution">
    <text evidence="1">The sequence shown here is derived from an EMBL/GenBank/DDBJ whole genome shotgun (WGS) entry which is preliminary data.</text>
</comment>
<dbReference type="Proteomes" id="UP000299102">
    <property type="component" value="Unassembled WGS sequence"/>
</dbReference>